<dbReference type="Gene3D" id="3.90.70.10">
    <property type="entry name" value="Cysteine proteinases"/>
    <property type="match status" value="1"/>
</dbReference>
<dbReference type="RefSeq" id="WP_123815759.1">
    <property type="nucleotide sequence ID" value="NZ_RKQZ01000001.1"/>
</dbReference>
<evidence type="ECO:0000256" key="3">
    <source>
        <dbReference type="ARBA" id="ARBA00022801"/>
    </source>
</evidence>
<evidence type="ECO:0000256" key="1">
    <source>
        <dbReference type="ARBA" id="ARBA00001561"/>
    </source>
</evidence>
<feature type="signal peptide" evidence="6">
    <location>
        <begin position="1"/>
        <end position="25"/>
    </location>
</feature>
<dbReference type="InterPro" id="IPR051206">
    <property type="entry name" value="NAMLAA_amidase_2"/>
</dbReference>
<sequence>MRHVRRRTTALIVTATLAGTTAPFAAPSSAASAAEESSGDRDVACAAVVAAGSLDEAFDAAAGSTGVPVNLLKAVSYLESRWDQHGGRPSVDGGYGLFNLDATGYPASPLARGNAATDHRTAARDGLPADHPATAPGLAAGNHAGAPAGAPHAAGITLGEPSLGADVGFGSELARAASLAGVPVAEVKNDERINLCAGAALLASYQTQAVDDGVAAPESLPRPEREVHRTTQRSPAAAGAAEWEVAVSRMNDSETFTDQVYEVLRSGVGEVTPDGETVILEGDPSVVVPGQEEAAGDPASGGAVSSGVDPDCPGTVDCEWLPAPYEKHDPDAPGDTTAYGNHDQAERTGAGGPSLDYIVIHDTEGSYQSSVNLVLDPEYLGWHYTIRSEDGHVAHHVDNGDIGWHAGNWYMNTHSIGIEHEGFAGTAGWYTEAMYRSSAELVRYLAQRYGIPLDRAHVIGHDQIPGILEGYTQNVHWDPGPYWDWDHYFELLGAPIGGDRAATADVTPGDVVEVRTGYADNPQEVTGCDQASPGSGPCADGAGTNFLYLHQEPTADAPLARDPGWKPDGADGSTYASDISARVQSGHKLVVDEVDGEWLGVWWAGAKAWLHNPASRPVVVPTTAQTVTVAGDEPAPVYGRAYPEPEAYDPYPDVPVQTIGALEYQIGVGQRYAVSDDDVVTDYYRATTFDGTGPDDRTDVLGETRYYQVWLAHRQFFVDAGDVELHEPEGDPGDDGDDTDDGDRITTTHWSGARGLGEGTSENLRHGRGGALRIHDAGPVVEYTDPHGDGTPVKYETGTWTSPVVELGYPVDESVTSWNATTPTGTWVEVEFRGRKDDGEWTKWFVMGRWASGTEFAPENGSVGDIHRTSVDGQHDDDAYLFTDTYVAKTGHEPTAFQTRVTLYRPAGATVTPRLSSVSTMANEYLPDGRYEGTSEFTLEGAVEIDAPGYSQLTHIGEYPEFGGGGQVWCSPTSTTMVMYSYGRKHEVPESLLEDIEAPAGDPQVAYAAINSWDYAYEGAGNWPFNTAYAHRFGLESFVTRLRSLAEAEKFVEAGIPLVVSVNFAEEEMPEAGYATDGHLLTVVGFTEDGDPVVNDPNKETNEQVRNVYTRENFERVWQTSTDGLTYVLHPRKVQLPPNIPGATPNW</sequence>
<keyword evidence="4" id="KW-0961">Cell wall biogenesis/degradation</keyword>
<dbReference type="Proteomes" id="UP000280501">
    <property type="component" value="Unassembled WGS sequence"/>
</dbReference>
<dbReference type="GO" id="GO:0008745">
    <property type="term" value="F:N-acetylmuramoyl-L-alanine amidase activity"/>
    <property type="evidence" value="ECO:0007669"/>
    <property type="project" value="UniProtKB-EC"/>
</dbReference>
<dbReference type="GO" id="GO:0071555">
    <property type="term" value="P:cell wall organization"/>
    <property type="evidence" value="ECO:0007669"/>
    <property type="project" value="UniProtKB-KW"/>
</dbReference>
<dbReference type="AlphaFoldDB" id="A0A3N4YQL5"/>
<comment type="caution">
    <text evidence="8">The sequence shown here is derived from an EMBL/GenBank/DDBJ whole genome shotgun (WGS) entry which is preliminary data.</text>
</comment>
<dbReference type="CDD" id="cd06583">
    <property type="entry name" value="PGRP"/>
    <property type="match status" value="1"/>
</dbReference>
<feature type="chain" id="PRO_5039604369" description="N-acetylmuramoyl-L-alanine amidase" evidence="6">
    <location>
        <begin position="26"/>
        <end position="1147"/>
    </location>
</feature>
<dbReference type="Gene3D" id="3.40.80.10">
    <property type="entry name" value="Peptidoglycan recognition protein-like"/>
    <property type="match status" value="1"/>
</dbReference>
<feature type="compositionally biased region" description="Low complexity" evidence="5">
    <location>
        <begin position="135"/>
        <end position="153"/>
    </location>
</feature>
<feature type="region of interest" description="Disordered" evidence="5">
    <location>
        <begin position="327"/>
        <end position="350"/>
    </location>
</feature>
<evidence type="ECO:0000256" key="5">
    <source>
        <dbReference type="SAM" id="MobiDB-lite"/>
    </source>
</evidence>
<reference evidence="8 9" key="1">
    <citation type="submission" date="2018-11" db="EMBL/GenBank/DDBJ databases">
        <title>Sequencing the genomes of 1000 actinobacteria strains.</title>
        <authorList>
            <person name="Klenk H.-P."/>
        </authorList>
    </citation>
    <scope>NUCLEOTIDE SEQUENCE [LARGE SCALE GENOMIC DNA]</scope>
    <source>
        <strain evidence="8 9">DSM 15700</strain>
    </source>
</reference>
<organism evidence="8 9">
    <name type="scientific">Myceligenerans xiligouense</name>
    <dbReference type="NCBI Taxonomy" id="253184"/>
    <lineage>
        <taxon>Bacteria</taxon>
        <taxon>Bacillati</taxon>
        <taxon>Actinomycetota</taxon>
        <taxon>Actinomycetes</taxon>
        <taxon>Micrococcales</taxon>
        <taxon>Promicromonosporaceae</taxon>
        <taxon>Myceligenerans</taxon>
    </lineage>
</organism>
<dbReference type="GO" id="GO:0009253">
    <property type="term" value="P:peptidoglycan catabolic process"/>
    <property type="evidence" value="ECO:0007669"/>
    <property type="project" value="InterPro"/>
</dbReference>
<evidence type="ECO:0000256" key="6">
    <source>
        <dbReference type="SAM" id="SignalP"/>
    </source>
</evidence>
<proteinExistence type="predicted"/>
<dbReference type="EMBL" id="RKQZ01000001">
    <property type="protein sequence ID" value="RPF22903.1"/>
    <property type="molecule type" value="Genomic_DNA"/>
</dbReference>
<feature type="compositionally biased region" description="Acidic residues" evidence="5">
    <location>
        <begin position="730"/>
        <end position="741"/>
    </location>
</feature>
<dbReference type="EC" id="3.5.1.28" evidence="2"/>
<gene>
    <name evidence="8" type="ORF">EDD34_3579</name>
</gene>
<evidence type="ECO:0000313" key="8">
    <source>
        <dbReference type="EMBL" id="RPF22903.1"/>
    </source>
</evidence>
<keyword evidence="3" id="KW-0378">Hydrolase</keyword>
<dbReference type="InterPro" id="IPR036505">
    <property type="entry name" value="Amidase/PGRP_sf"/>
</dbReference>
<dbReference type="Pfam" id="PF01510">
    <property type="entry name" value="Amidase_2"/>
    <property type="match status" value="1"/>
</dbReference>
<evidence type="ECO:0000256" key="2">
    <source>
        <dbReference type="ARBA" id="ARBA00011901"/>
    </source>
</evidence>
<dbReference type="GO" id="GO:0009254">
    <property type="term" value="P:peptidoglycan turnover"/>
    <property type="evidence" value="ECO:0007669"/>
    <property type="project" value="TreeGrafter"/>
</dbReference>
<dbReference type="InterPro" id="IPR039564">
    <property type="entry name" value="Peptidase_C39-like"/>
</dbReference>
<name>A0A3N4YQL5_9MICO</name>
<comment type="catalytic activity">
    <reaction evidence="1">
        <text>Hydrolyzes the link between N-acetylmuramoyl residues and L-amino acid residues in certain cell-wall glycopeptides.</text>
        <dbReference type="EC" id="3.5.1.28"/>
    </reaction>
</comment>
<keyword evidence="9" id="KW-1185">Reference proteome</keyword>
<dbReference type="FunFam" id="3.40.80.10:FF:000006">
    <property type="entry name" value="N-acetylmuramoyl-L-alanine amidase"/>
    <property type="match status" value="1"/>
</dbReference>
<dbReference type="Pfam" id="PF13529">
    <property type="entry name" value="Peptidase_C39_2"/>
    <property type="match status" value="1"/>
</dbReference>
<feature type="domain" description="N-acetylmuramoyl-L-alanine amidase" evidence="7">
    <location>
        <begin position="343"/>
        <end position="480"/>
    </location>
</feature>
<dbReference type="PANTHER" id="PTHR30417">
    <property type="entry name" value="N-ACETYLMURAMOYL-L-ALANINE AMIDASE AMID"/>
    <property type="match status" value="1"/>
</dbReference>
<evidence type="ECO:0000313" key="9">
    <source>
        <dbReference type="Proteomes" id="UP000280501"/>
    </source>
</evidence>
<protein>
    <recommendedName>
        <fullName evidence="2">N-acetylmuramoyl-L-alanine amidase</fullName>
        <ecNumber evidence="2">3.5.1.28</ecNumber>
    </recommendedName>
</protein>
<dbReference type="SUPFAM" id="SSF55846">
    <property type="entry name" value="N-acetylmuramoyl-L-alanine amidase-like"/>
    <property type="match status" value="1"/>
</dbReference>
<dbReference type="InterPro" id="IPR002502">
    <property type="entry name" value="Amidase_domain"/>
</dbReference>
<dbReference type="PANTHER" id="PTHR30417:SF1">
    <property type="entry name" value="N-ACETYLMURAMOYL-L-ALANINE AMIDASE AMID"/>
    <property type="match status" value="1"/>
</dbReference>
<feature type="region of interest" description="Disordered" evidence="5">
    <location>
        <begin position="724"/>
        <end position="766"/>
    </location>
</feature>
<dbReference type="OrthoDB" id="9758772at2"/>
<evidence type="ECO:0000256" key="4">
    <source>
        <dbReference type="ARBA" id="ARBA00023316"/>
    </source>
</evidence>
<dbReference type="SMART" id="SM00644">
    <property type="entry name" value="Ami_2"/>
    <property type="match status" value="1"/>
</dbReference>
<feature type="region of interest" description="Disordered" evidence="5">
    <location>
        <begin position="111"/>
        <end position="153"/>
    </location>
</feature>
<evidence type="ECO:0000259" key="7">
    <source>
        <dbReference type="SMART" id="SM00644"/>
    </source>
</evidence>
<accession>A0A3N4YQL5</accession>
<keyword evidence="6" id="KW-0732">Signal</keyword>
<feature type="region of interest" description="Disordered" evidence="5">
    <location>
        <begin position="216"/>
        <end position="238"/>
    </location>
</feature>